<dbReference type="SUPFAM" id="SSF51735">
    <property type="entry name" value="NAD(P)-binding Rossmann-fold domains"/>
    <property type="match status" value="1"/>
</dbReference>
<dbReference type="Gene3D" id="3.40.50.720">
    <property type="entry name" value="NAD(P)-binding Rossmann-like Domain"/>
    <property type="match status" value="1"/>
</dbReference>
<dbReference type="PANTHER" id="PTHR43000">
    <property type="entry name" value="DTDP-D-GLUCOSE 4,6-DEHYDRATASE-RELATED"/>
    <property type="match status" value="1"/>
</dbReference>
<evidence type="ECO:0000313" key="4">
    <source>
        <dbReference type="EMBL" id="MDP2564787.1"/>
    </source>
</evidence>
<dbReference type="Pfam" id="PF01370">
    <property type="entry name" value="Epimerase"/>
    <property type="match status" value="1"/>
</dbReference>
<accession>A0ABT9FDC5</accession>
<dbReference type="RefSeq" id="WP_305471936.1">
    <property type="nucleotide sequence ID" value="NZ_JAUYVT010000006.1"/>
</dbReference>
<sequence>MGVLITGGNGFIGKKLVDYLSKDFSISITQRAGEVIPQAAVKSVVTGDLSGFLEWDSTVKGCSQVVHLASFAHKHASTIQELEQTNIGALKDLLVACKNNNIKKFIYFSTAYVHGKCADLDVNENSSLIKGVPQLQTRVIAENLVKTFCSDSGINCIIIRPALILSYDAPGNIRTLARLVSKVHVFPFKAIKNQRSYLSVDKLLSFIKFCLMSDKANGETYLLADEKALSLQQVLNYLAGKEKVNIKHFYFPEILLRLGLRVLGQKERENVLFDDFVVDSSKANKLLTEIDLGRY</sequence>
<proteinExistence type="inferred from homology"/>
<comment type="pathway">
    <text evidence="1">Bacterial outer membrane biogenesis; LPS O-antigen biosynthesis.</text>
</comment>
<comment type="caution">
    <text evidence="4">The sequence shown here is derived from an EMBL/GenBank/DDBJ whole genome shotgun (WGS) entry which is preliminary data.</text>
</comment>
<protein>
    <submittedName>
        <fullName evidence="4">NAD-dependent epimerase/dehydratase family protein</fullName>
    </submittedName>
</protein>
<gene>
    <name evidence="4" type="ORF">Q8W34_09080</name>
</gene>
<evidence type="ECO:0000256" key="1">
    <source>
        <dbReference type="ARBA" id="ARBA00005125"/>
    </source>
</evidence>
<evidence type="ECO:0000259" key="3">
    <source>
        <dbReference type="Pfam" id="PF01370"/>
    </source>
</evidence>
<evidence type="ECO:0000256" key="2">
    <source>
        <dbReference type="ARBA" id="ARBA00007637"/>
    </source>
</evidence>
<dbReference type="InterPro" id="IPR036291">
    <property type="entry name" value="NAD(P)-bd_dom_sf"/>
</dbReference>
<organism evidence="4 5">
    <name type="scientific">Pseudoalteromonas marina</name>
    <dbReference type="NCBI Taxonomy" id="267375"/>
    <lineage>
        <taxon>Bacteria</taxon>
        <taxon>Pseudomonadati</taxon>
        <taxon>Pseudomonadota</taxon>
        <taxon>Gammaproteobacteria</taxon>
        <taxon>Alteromonadales</taxon>
        <taxon>Pseudoalteromonadaceae</taxon>
        <taxon>Pseudoalteromonas</taxon>
    </lineage>
</organism>
<evidence type="ECO:0000313" key="5">
    <source>
        <dbReference type="Proteomes" id="UP001177212"/>
    </source>
</evidence>
<dbReference type="EMBL" id="JAUYVT010000006">
    <property type="protein sequence ID" value="MDP2564787.1"/>
    <property type="molecule type" value="Genomic_DNA"/>
</dbReference>
<keyword evidence="5" id="KW-1185">Reference proteome</keyword>
<dbReference type="InterPro" id="IPR001509">
    <property type="entry name" value="Epimerase_deHydtase"/>
</dbReference>
<feature type="domain" description="NAD-dependent epimerase/dehydratase" evidence="3">
    <location>
        <begin position="3"/>
        <end position="222"/>
    </location>
</feature>
<reference evidence="4" key="1">
    <citation type="submission" date="2023-07" db="EMBL/GenBank/DDBJ databases">
        <title>Genome content predicts the carbon catabolic preferences of heterotrophic bacteria.</title>
        <authorList>
            <person name="Gralka M."/>
        </authorList>
    </citation>
    <scope>NUCLEOTIDE SEQUENCE</scope>
    <source>
        <strain evidence="4">4G09</strain>
    </source>
</reference>
<dbReference type="Proteomes" id="UP001177212">
    <property type="component" value="Unassembled WGS sequence"/>
</dbReference>
<comment type="similarity">
    <text evidence="2">Belongs to the NAD(P)-dependent epimerase/dehydratase family.</text>
</comment>
<name>A0ABT9FDC5_9GAMM</name>